<comment type="caution">
    <text evidence="5">The sequence shown here is derived from an EMBL/GenBank/DDBJ whole genome shotgun (WGS) entry which is preliminary data.</text>
</comment>
<dbReference type="Gene3D" id="3.10.350.10">
    <property type="entry name" value="LysM domain"/>
    <property type="match status" value="2"/>
</dbReference>
<dbReference type="SMART" id="SM00636">
    <property type="entry name" value="Glyco_18"/>
    <property type="match status" value="1"/>
</dbReference>
<feature type="domain" description="LysM" evidence="3">
    <location>
        <begin position="2"/>
        <end position="46"/>
    </location>
</feature>
<dbReference type="InterPro" id="IPR036779">
    <property type="entry name" value="LysM_dom_sf"/>
</dbReference>
<dbReference type="PANTHER" id="PTHR46066">
    <property type="entry name" value="CHITINASE DOMAIN-CONTAINING PROTEIN 1 FAMILY MEMBER"/>
    <property type="match status" value="1"/>
</dbReference>
<dbReference type="InterPro" id="IPR018392">
    <property type="entry name" value="LysM"/>
</dbReference>
<dbReference type="EMBL" id="JARSFG010000039">
    <property type="protein sequence ID" value="MEC1180678.1"/>
    <property type="molecule type" value="Genomic_DNA"/>
</dbReference>
<keyword evidence="2" id="KW-0326">Glycosidase</keyword>
<evidence type="ECO:0000256" key="1">
    <source>
        <dbReference type="ARBA" id="ARBA00022801"/>
    </source>
</evidence>
<gene>
    <name evidence="5" type="ORF">P9B03_19635</name>
</gene>
<dbReference type="PROSITE" id="PS51782">
    <property type="entry name" value="LYSM"/>
    <property type="match status" value="2"/>
</dbReference>
<evidence type="ECO:0000313" key="6">
    <source>
        <dbReference type="Proteomes" id="UP001344888"/>
    </source>
</evidence>
<protein>
    <submittedName>
        <fullName evidence="5">Glycoside hydrolase family 18 protein</fullName>
    </submittedName>
</protein>
<dbReference type="Gene3D" id="3.20.20.80">
    <property type="entry name" value="Glycosidases"/>
    <property type="match status" value="1"/>
</dbReference>
<dbReference type="InterPro" id="IPR017853">
    <property type="entry name" value="GH"/>
</dbReference>
<dbReference type="Pfam" id="PF00704">
    <property type="entry name" value="Glyco_hydro_18"/>
    <property type="match status" value="1"/>
</dbReference>
<accession>A0AAW9NYS1</accession>
<dbReference type="CDD" id="cd02874">
    <property type="entry name" value="GH18_CFLE_spore_hydrolase"/>
    <property type="match status" value="1"/>
</dbReference>
<reference evidence="5 6" key="1">
    <citation type="submission" date="2023-03" db="EMBL/GenBank/DDBJ databases">
        <title>Bacillus Genome Sequencing.</title>
        <authorList>
            <person name="Dunlap C."/>
        </authorList>
    </citation>
    <scope>NUCLEOTIDE SEQUENCE [LARGE SCALE GENOMIC DNA]</scope>
    <source>
        <strain evidence="5 6">B-59205</strain>
    </source>
</reference>
<dbReference type="InterPro" id="IPR011583">
    <property type="entry name" value="Chitinase_II/V-like_cat"/>
</dbReference>
<proteinExistence type="predicted"/>
<feature type="domain" description="GH18" evidence="4">
    <location>
        <begin position="103"/>
        <end position="429"/>
    </location>
</feature>
<dbReference type="PANTHER" id="PTHR46066:SF2">
    <property type="entry name" value="CHITINASE DOMAIN-CONTAINING PROTEIN 1"/>
    <property type="match status" value="1"/>
</dbReference>
<dbReference type="GO" id="GO:0012505">
    <property type="term" value="C:endomembrane system"/>
    <property type="evidence" value="ECO:0007669"/>
    <property type="project" value="TreeGrafter"/>
</dbReference>
<dbReference type="Gene3D" id="3.10.50.10">
    <property type="match status" value="1"/>
</dbReference>
<keyword evidence="1 5" id="KW-0378">Hydrolase</keyword>
<dbReference type="GO" id="GO:0008061">
    <property type="term" value="F:chitin binding"/>
    <property type="evidence" value="ECO:0007669"/>
    <property type="project" value="InterPro"/>
</dbReference>
<name>A0AAW9NYS1_9BACL</name>
<dbReference type="SUPFAM" id="SSF54106">
    <property type="entry name" value="LysM domain"/>
    <property type="match status" value="2"/>
</dbReference>
<dbReference type="InterPro" id="IPR029070">
    <property type="entry name" value="Chitinase_insertion_sf"/>
</dbReference>
<dbReference type="Pfam" id="PF01476">
    <property type="entry name" value="LysM"/>
    <property type="match status" value="2"/>
</dbReference>
<dbReference type="InterPro" id="IPR001223">
    <property type="entry name" value="Glyco_hydro18_cat"/>
</dbReference>
<evidence type="ECO:0000259" key="3">
    <source>
        <dbReference type="PROSITE" id="PS51782"/>
    </source>
</evidence>
<dbReference type="GO" id="GO:0070492">
    <property type="term" value="F:oligosaccharide binding"/>
    <property type="evidence" value="ECO:0007669"/>
    <property type="project" value="TreeGrafter"/>
</dbReference>
<dbReference type="GO" id="GO:0005975">
    <property type="term" value="P:carbohydrate metabolic process"/>
    <property type="evidence" value="ECO:0007669"/>
    <property type="project" value="InterPro"/>
</dbReference>
<feature type="domain" description="LysM" evidence="3">
    <location>
        <begin position="51"/>
        <end position="95"/>
    </location>
</feature>
<evidence type="ECO:0000256" key="2">
    <source>
        <dbReference type="ARBA" id="ARBA00023295"/>
    </source>
</evidence>
<evidence type="ECO:0000259" key="4">
    <source>
        <dbReference type="PROSITE" id="PS51910"/>
    </source>
</evidence>
<dbReference type="Proteomes" id="UP001344888">
    <property type="component" value="Unassembled WGS sequence"/>
</dbReference>
<dbReference type="InterPro" id="IPR041704">
    <property type="entry name" value="CFLE_GH18"/>
</dbReference>
<evidence type="ECO:0000313" key="5">
    <source>
        <dbReference type="EMBL" id="MEC1180678.1"/>
    </source>
</evidence>
<sequence length="429" mass="47894">MQIHVVRAGESLWSIAQSYGTTVDVIVQANQIPEPDQLVVGQALVVPIYGHFYTVRAGDSLWSIAQRFQMNYLTLAQINGINPYQTLSVGLRLYIPPTVKSNAEALAYIEPRGDTVSEDVANQAREASPYLTYLALFSYEAKRDGSLKVPPSGELSSIARQAGAVMSLVVTNLEEGNFSGELAQDILQSSAVQERLLNNVLTEANRVGNVRDIHFDFEALPASQREAYVQFLRRAGEKFHPAGYLVSAALAPKASDEAQGTWQVAHDYGAIGEVVDFVVLMTYEWGYITGPPMAVSPINEVERVLNYALTKMPASKIMMGQNLYGYDWPLPFVQGQTRATALSPQRAIELAKRYHAAIQYDTTAQAPYFYYVDQDGQQHVVWFEDARSIQAKFDLMKKLNLRGIAYWRLGLPFPQNWLLLADNFNIVKR</sequence>
<organism evidence="5 6">
    <name type="scientific">Metasolibacillus meyeri</name>
    <dbReference type="NCBI Taxonomy" id="1071052"/>
    <lineage>
        <taxon>Bacteria</taxon>
        <taxon>Bacillati</taxon>
        <taxon>Bacillota</taxon>
        <taxon>Bacilli</taxon>
        <taxon>Bacillales</taxon>
        <taxon>Caryophanaceae</taxon>
        <taxon>Metasolibacillus</taxon>
    </lineage>
</organism>
<dbReference type="AlphaFoldDB" id="A0AAW9NYS1"/>
<dbReference type="SMART" id="SM00257">
    <property type="entry name" value="LysM"/>
    <property type="match status" value="2"/>
</dbReference>
<dbReference type="GO" id="GO:0016798">
    <property type="term" value="F:hydrolase activity, acting on glycosyl bonds"/>
    <property type="evidence" value="ECO:0007669"/>
    <property type="project" value="UniProtKB-KW"/>
</dbReference>
<dbReference type="SUPFAM" id="SSF51445">
    <property type="entry name" value="(Trans)glycosidases"/>
    <property type="match status" value="1"/>
</dbReference>
<keyword evidence="6" id="KW-1185">Reference proteome</keyword>
<dbReference type="PROSITE" id="PS51910">
    <property type="entry name" value="GH18_2"/>
    <property type="match status" value="1"/>
</dbReference>
<dbReference type="CDD" id="cd00118">
    <property type="entry name" value="LysM"/>
    <property type="match status" value="2"/>
</dbReference>
<dbReference type="RefSeq" id="WP_326125188.1">
    <property type="nucleotide sequence ID" value="NZ_JARSFG010000039.1"/>
</dbReference>